<dbReference type="PANTHER" id="PTHR45743:SF21">
    <property type="entry name" value="POTASSIUM CHANNEL AKT2_3"/>
    <property type="match status" value="1"/>
</dbReference>
<reference evidence="13" key="1">
    <citation type="submission" date="2020-02" db="EMBL/GenBank/DDBJ databases">
        <authorList>
            <person name="Scholz U."/>
            <person name="Mascher M."/>
            <person name="Fiebig A."/>
        </authorList>
    </citation>
    <scope>NUCLEOTIDE SEQUENCE</scope>
</reference>
<dbReference type="AlphaFoldDB" id="A0A7I8KG75"/>
<keyword evidence="4" id="KW-0631">Potassium channel</keyword>
<evidence type="ECO:0000256" key="7">
    <source>
        <dbReference type="ARBA" id="ARBA00022989"/>
    </source>
</evidence>
<protein>
    <recommendedName>
        <fullName evidence="12">Ion transport domain-containing protein</fullName>
    </recommendedName>
</protein>
<dbReference type="SUPFAM" id="SSF81324">
    <property type="entry name" value="Voltage-gated potassium channels"/>
    <property type="match status" value="1"/>
</dbReference>
<keyword evidence="6" id="KW-0630">Potassium</keyword>
<evidence type="ECO:0000256" key="9">
    <source>
        <dbReference type="ARBA" id="ARBA00023303"/>
    </source>
</evidence>
<keyword evidence="9" id="KW-0407">Ion channel</keyword>
<keyword evidence="8 11" id="KW-0472">Membrane</keyword>
<dbReference type="InterPro" id="IPR045319">
    <property type="entry name" value="KAT/AKT"/>
</dbReference>
<evidence type="ECO:0000256" key="2">
    <source>
        <dbReference type="ARBA" id="ARBA00022538"/>
    </source>
</evidence>
<keyword evidence="5" id="KW-0851">Voltage-gated channel</keyword>
<comment type="subcellular location">
    <subcellularLocation>
        <location evidence="1">Membrane</location>
        <topology evidence="1">Multi-pass membrane protein</topology>
    </subcellularLocation>
</comment>
<feature type="region of interest" description="Disordered" evidence="10">
    <location>
        <begin position="1"/>
        <end position="22"/>
    </location>
</feature>
<feature type="transmembrane region" description="Helical" evidence="11">
    <location>
        <begin position="60"/>
        <end position="78"/>
    </location>
</feature>
<dbReference type="EMBL" id="LR746268">
    <property type="protein sequence ID" value="CAA7396787.1"/>
    <property type="molecule type" value="Genomic_DNA"/>
</dbReference>
<feature type="transmembrane region" description="Helical" evidence="11">
    <location>
        <begin position="98"/>
        <end position="116"/>
    </location>
</feature>
<evidence type="ECO:0000256" key="1">
    <source>
        <dbReference type="ARBA" id="ARBA00004141"/>
    </source>
</evidence>
<feature type="domain" description="Ion transport" evidence="12">
    <location>
        <begin position="58"/>
        <end position="116"/>
    </location>
</feature>
<dbReference type="PANTHER" id="PTHR45743">
    <property type="entry name" value="POTASSIUM CHANNEL AKT1"/>
    <property type="match status" value="1"/>
</dbReference>
<keyword evidence="7 11" id="KW-1133">Transmembrane helix</keyword>
<sequence>MKQRSELSDEMKPEDEEPDSVTLSNLSKIVLPPLGASSYDLAQPNAGGKTISPMDSRYRCWETFMVLLVAYSAWVYPFKVAFMGASAQQGGLYIADNVVAFFFAVDMGLTFFVAYIDRRTHLLIVDRKKIAVSQPGSWQLGPSTGILGKAPWS</sequence>
<evidence type="ECO:0000259" key="12">
    <source>
        <dbReference type="Pfam" id="PF00520"/>
    </source>
</evidence>
<evidence type="ECO:0000256" key="10">
    <source>
        <dbReference type="SAM" id="MobiDB-lite"/>
    </source>
</evidence>
<evidence type="ECO:0000256" key="5">
    <source>
        <dbReference type="ARBA" id="ARBA00022882"/>
    </source>
</evidence>
<evidence type="ECO:0000256" key="3">
    <source>
        <dbReference type="ARBA" id="ARBA00022692"/>
    </source>
</evidence>
<evidence type="ECO:0000256" key="6">
    <source>
        <dbReference type="ARBA" id="ARBA00022958"/>
    </source>
</evidence>
<feature type="compositionally biased region" description="Basic and acidic residues" evidence="10">
    <location>
        <begin position="1"/>
        <end position="11"/>
    </location>
</feature>
<evidence type="ECO:0000313" key="13">
    <source>
        <dbReference type="EMBL" id="CAA7396787.1"/>
    </source>
</evidence>
<keyword evidence="2" id="KW-0633">Potassium transport</keyword>
<organism evidence="13 14">
    <name type="scientific">Spirodela intermedia</name>
    <name type="common">Intermediate duckweed</name>
    <dbReference type="NCBI Taxonomy" id="51605"/>
    <lineage>
        <taxon>Eukaryota</taxon>
        <taxon>Viridiplantae</taxon>
        <taxon>Streptophyta</taxon>
        <taxon>Embryophyta</taxon>
        <taxon>Tracheophyta</taxon>
        <taxon>Spermatophyta</taxon>
        <taxon>Magnoliopsida</taxon>
        <taxon>Liliopsida</taxon>
        <taxon>Araceae</taxon>
        <taxon>Lemnoideae</taxon>
        <taxon>Spirodela</taxon>
    </lineage>
</organism>
<name>A0A7I8KG75_SPIIN</name>
<dbReference type="OrthoDB" id="785700at2759"/>
<accession>A0A7I8KG75</accession>
<dbReference type="Pfam" id="PF00520">
    <property type="entry name" value="Ion_trans"/>
    <property type="match status" value="1"/>
</dbReference>
<evidence type="ECO:0000256" key="11">
    <source>
        <dbReference type="SAM" id="Phobius"/>
    </source>
</evidence>
<gene>
    <name evidence="13" type="ORF">SI8410_05007450</name>
</gene>
<keyword evidence="5" id="KW-0813">Transport</keyword>
<dbReference type="Proteomes" id="UP000663760">
    <property type="component" value="Chromosome 5"/>
</dbReference>
<evidence type="ECO:0000313" key="14">
    <source>
        <dbReference type="Proteomes" id="UP000663760"/>
    </source>
</evidence>
<keyword evidence="14" id="KW-1185">Reference proteome</keyword>
<evidence type="ECO:0000256" key="8">
    <source>
        <dbReference type="ARBA" id="ARBA00023136"/>
    </source>
</evidence>
<dbReference type="GO" id="GO:0005249">
    <property type="term" value="F:voltage-gated potassium channel activity"/>
    <property type="evidence" value="ECO:0007669"/>
    <property type="project" value="InterPro"/>
</dbReference>
<keyword evidence="5" id="KW-0406">Ion transport</keyword>
<evidence type="ECO:0000256" key="4">
    <source>
        <dbReference type="ARBA" id="ARBA00022826"/>
    </source>
</evidence>
<keyword evidence="3 11" id="KW-0812">Transmembrane</keyword>
<dbReference type="GO" id="GO:0034702">
    <property type="term" value="C:monoatomic ion channel complex"/>
    <property type="evidence" value="ECO:0007669"/>
    <property type="project" value="UniProtKB-KW"/>
</dbReference>
<dbReference type="InterPro" id="IPR005821">
    <property type="entry name" value="Ion_trans_dom"/>
</dbReference>
<proteinExistence type="predicted"/>